<reference evidence="1 2" key="1">
    <citation type="submission" date="2013-05" db="EMBL/GenBank/DDBJ databases">
        <title>Drechslerella stenobrocha genome reveals carnivorous origination and mechanical trapping mechanism of predatory fungi.</title>
        <authorList>
            <person name="Liu X."/>
            <person name="Zhang W."/>
            <person name="Liu K."/>
        </authorList>
    </citation>
    <scope>NUCLEOTIDE SEQUENCE [LARGE SCALE GENOMIC DNA]</scope>
    <source>
        <strain evidence="1 2">248</strain>
    </source>
</reference>
<dbReference type="EMBL" id="KI966449">
    <property type="protein sequence ID" value="EWC43886.1"/>
    <property type="molecule type" value="Genomic_DNA"/>
</dbReference>
<dbReference type="HOGENOM" id="CLU_529988_0_0_1"/>
<evidence type="ECO:0008006" key="3">
    <source>
        <dbReference type="Google" id="ProtNLM"/>
    </source>
</evidence>
<dbReference type="CDD" id="cd09917">
    <property type="entry name" value="F-box_SF"/>
    <property type="match status" value="1"/>
</dbReference>
<gene>
    <name evidence="1" type="ORF">DRE_07263</name>
</gene>
<dbReference type="OrthoDB" id="5347979at2759"/>
<accession>W7HIX6</accession>
<organism evidence="1 2">
    <name type="scientific">Drechslerella stenobrocha 248</name>
    <dbReference type="NCBI Taxonomy" id="1043628"/>
    <lineage>
        <taxon>Eukaryota</taxon>
        <taxon>Fungi</taxon>
        <taxon>Dikarya</taxon>
        <taxon>Ascomycota</taxon>
        <taxon>Pezizomycotina</taxon>
        <taxon>Orbiliomycetes</taxon>
        <taxon>Orbiliales</taxon>
        <taxon>Orbiliaceae</taxon>
        <taxon>Drechslerella</taxon>
    </lineage>
</organism>
<name>W7HIX6_9PEZI</name>
<sequence length="514" mass="56339">MTVLIFCAICGARIWNEELDSSQTWLSKVALLECDGQNPPSTSVSSRIVSPYVNRLEPETWDAQARQFVRRGLKMFRARDTVDPESQSDAYDGKCYPMHINCNLVFEFLVGRFRADQEGCKETLYWLFDTAPYDEYQLLLPHDYGVDGGAGALREYAELGRPPHAGSSSLSPGGPPLGYVDEDIWDPVAWSNLPLRWKEKFDMMAIEFGVSFVGRIQGDGLSIPKMFPLPVELTLKILSYLSGSDIMAFGAVDYEGAERLLVPDFVWKAQFAARAEAGHVNDTKLYGGMMVASGTARFLTWRMDRGLPAMKNRRRIWDICLMLMDTVADVRQAEVCNIEKGEIHHSFEAGFGGAEEFLVEATPQTVTVADDGRELCDGVCTVASGSIGPLTATGVLVSYTGSGAMRFASGLKFLPGEEKIGLVNPHDQVYLPLSSKGAEAENLVFHVAASKYGIRSATVKKAGEKPSWKLTGVTVLERTFRAGTTGIDIAEVAVGVDVSKITRLGVRSAHFVSV</sequence>
<proteinExistence type="predicted"/>
<dbReference type="AlphaFoldDB" id="W7HIX6"/>
<keyword evidence="2" id="KW-1185">Reference proteome</keyword>
<protein>
    <recommendedName>
        <fullName evidence="3">F-box domain-containing protein</fullName>
    </recommendedName>
</protein>
<dbReference type="Proteomes" id="UP000024837">
    <property type="component" value="Unassembled WGS sequence"/>
</dbReference>
<evidence type="ECO:0000313" key="2">
    <source>
        <dbReference type="Proteomes" id="UP000024837"/>
    </source>
</evidence>
<evidence type="ECO:0000313" key="1">
    <source>
        <dbReference type="EMBL" id="EWC43886.1"/>
    </source>
</evidence>